<evidence type="ECO:0000313" key="4">
    <source>
        <dbReference type="Proteomes" id="UP000023067"/>
    </source>
</evidence>
<dbReference type="InterPro" id="IPR019692">
    <property type="entry name" value="CFP-6_PH"/>
</dbReference>
<keyword evidence="1" id="KW-0472">Membrane</keyword>
<keyword evidence="1" id="KW-0812">Transmembrane</keyword>
<dbReference type="RefSeq" id="WP_051486728.1">
    <property type="nucleotide sequence ID" value="NZ_KK069992.1"/>
</dbReference>
<dbReference type="PATRIC" id="fig|396014.3.peg.1703"/>
<reference evidence="3 4" key="1">
    <citation type="submission" date="2014-02" db="EMBL/GenBank/DDBJ databases">
        <title>Genome sequence of Brachybacterium phenoliresistens strain W13A50.</title>
        <authorList>
            <person name="Wang X."/>
        </authorList>
    </citation>
    <scope>NUCLEOTIDE SEQUENCE [LARGE SCALE GENOMIC DNA]</scope>
    <source>
        <strain evidence="3 4">W13A50</strain>
    </source>
</reference>
<organism evidence="3 4">
    <name type="scientific">Brachybacterium phenoliresistens</name>
    <dbReference type="NCBI Taxonomy" id="396014"/>
    <lineage>
        <taxon>Bacteria</taxon>
        <taxon>Bacillati</taxon>
        <taxon>Actinomycetota</taxon>
        <taxon>Actinomycetes</taxon>
        <taxon>Micrococcales</taxon>
        <taxon>Dermabacteraceae</taxon>
        <taxon>Brachybacterium</taxon>
    </lineage>
</organism>
<evidence type="ECO:0000259" key="2">
    <source>
        <dbReference type="Pfam" id="PF10756"/>
    </source>
</evidence>
<dbReference type="EMBL" id="JDYK01000007">
    <property type="protein sequence ID" value="EWS81463.1"/>
    <property type="molecule type" value="Genomic_DNA"/>
</dbReference>
<feature type="domain" description="Low molecular weight protein antigen 6 PH" evidence="2">
    <location>
        <begin position="139"/>
        <end position="194"/>
    </location>
</feature>
<accession>Z9JTW7</accession>
<keyword evidence="1" id="KW-1133">Transmembrane helix</keyword>
<gene>
    <name evidence="3" type="ORF">BF93_16795</name>
</gene>
<name>Z9JTW7_9MICO</name>
<dbReference type="Pfam" id="PF10756">
    <property type="entry name" value="bPH_6"/>
    <property type="match status" value="1"/>
</dbReference>
<dbReference type="HOGENOM" id="CLU_1264916_0_0_11"/>
<feature type="transmembrane region" description="Helical" evidence="1">
    <location>
        <begin position="107"/>
        <end position="132"/>
    </location>
</feature>
<protein>
    <recommendedName>
        <fullName evidence="2">Low molecular weight protein antigen 6 PH domain-containing protein</fullName>
    </recommendedName>
</protein>
<keyword evidence="4" id="KW-1185">Reference proteome</keyword>
<dbReference type="STRING" id="396014.BF93_16795"/>
<dbReference type="eggNOG" id="ENOG5031DXG">
    <property type="taxonomic scope" value="Bacteria"/>
</dbReference>
<proteinExistence type="predicted"/>
<feature type="transmembrane region" description="Helical" evidence="1">
    <location>
        <begin position="71"/>
        <end position="95"/>
    </location>
</feature>
<dbReference type="AlphaFoldDB" id="Z9JTW7"/>
<evidence type="ECO:0000256" key="1">
    <source>
        <dbReference type="SAM" id="Phobius"/>
    </source>
</evidence>
<evidence type="ECO:0000313" key="3">
    <source>
        <dbReference type="EMBL" id="EWS81463.1"/>
    </source>
</evidence>
<sequence>MTIPRRLDPDTGPPRALPDFRRSAGTIERMLRALDHGPELSTQERPAVPGASGTGRGPVRVTTSRIVVRSALLRTAIAALWLWAALVPGVLGLLLLMRVPAGHAPDVAVVVVVAGLGLGTLVLLLAALRWGVLALAAVRSRLERDSEAVTVFGAFGSRRVPWRDIAGVDSRAVHPVHGVSAALVLRGGGRVVMPLFDRPVWTYAQPSRREIRELRAEIVRRAGKDGGRAWKP</sequence>
<comment type="caution">
    <text evidence="3">The sequence shown here is derived from an EMBL/GenBank/DDBJ whole genome shotgun (WGS) entry which is preliminary data.</text>
</comment>
<dbReference type="Proteomes" id="UP000023067">
    <property type="component" value="Unassembled WGS sequence"/>
</dbReference>